<organism evidence="6 7">
    <name type="scientific">Ornithinibacillus bavariensis</name>
    <dbReference type="NCBI Taxonomy" id="545502"/>
    <lineage>
        <taxon>Bacteria</taxon>
        <taxon>Bacillati</taxon>
        <taxon>Bacillota</taxon>
        <taxon>Bacilli</taxon>
        <taxon>Bacillales</taxon>
        <taxon>Bacillaceae</taxon>
        <taxon>Ornithinibacillus</taxon>
    </lineage>
</organism>
<dbReference type="Pfam" id="PF16326">
    <property type="entry name" value="ABC_tran_CTD"/>
    <property type="match status" value="1"/>
</dbReference>
<dbReference type="PROSITE" id="PS00211">
    <property type="entry name" value="ABC_TRANSPORTER_1"/>
    <property type="match status" value="1"/>
</dbReference>
<dbReference type="GO" id="GO:0005524">
    <property type="term" value="F:ATP binding"/>
    <property type="evidence" value="ECO:0007669"/>
    <property type="project" value="UniProtKB-KW"/>
</dbReference>
<dbReference type="FunFam" id="3.40.50.300:FF:000309">
    <property type="entry name" value="ABC transporter ATP-binding protein"/>
    <property type="match status" value="1"/>
</dbReference>
<keyword evidence="7" id="KW-1185">Reference proteome</keyword>
<dbReference type="CDD" id="cd03221">
    <property type="entry name" value="ABCF_EF-3"/>
    <property type="match status" value="2"/>
</dbReference>
<dbReference type="PANTHER" id="PTHR42855">
    <property type="entry name" value="ABC TRANSPORTER ATP-BINDING SUBUNIT"/>
    <property type="match status" value="1"/>
</dbReference>
<evidence type="ECO:0000256" key="1">
    <source>
        <dbReference type="ARBA" id="ARBA00022737"/>
    </source>
</evidence>
<dbReference type="FunFam" id="3.40.50.300:FF:000011">
    <property type="entry name" value="Putative ABC transporter ATP-binding component"/>
    <property type="match status" value="1"/>
</dbReference>
<dbReference type="AlphaFoldDB" id="A0A919X984"/>
<keyword evidence="2" id="KW-0547">Nucleotide-binding</keyword>
<feature type="domain" description="ABC transporter" evidence="5">
    <location>
        <begin position="2"/>
        <end position="253"/>
    </location>
</feature>
<feature type="domain" description="ABC transporter" evidence="5">
    <location>
        <begin position="317"/>
        <end position="544"/>
    </location>
</feature>
<evidence type="ECO:0000313" key="7">
    <source>
        <dbReference type="Proteomes" id="UP000676917"/>
    </source>
</evidence>
<dbReference type="SMART" id="SM00382">
    <property type="entry name" value="AAA"/>
    <property type="match status" value="2"/>
</dbReference>
<dbReference type="InterPro" id="IPR032781">
    <property type="entry name" value="ABC_tran_Xtn"/>
</dbReference>
<dbReference type="GO" id="GO:0016887">
    <property type="term" value="F:ATP hydrolysis activity"/>
    <property type="evidence" value="ECO:0007669"/>
    <property type="project" value="InterPro"/>
</dbReference>
<dbReference type="InterPro" id="IPR051309">
    <property type="entry name" value="ABCF_ATPase"/>
</dbReference>
<feature type="coiled-coil region" evidence="4">
    <location>
        <begin position="96"/>
        <end position="135"/>
    </location>
</feature>
<evidence type="ECO:0000256" key="4">
    <source>
        <dbReference type="SAM" id="Coils"/>
    </source>
</evidence>
<dbReference type="EMBL" id="BORP01000005">
    <property type="protein sequence ID" value="GIO27916.1"/>
    <property type="molecule type" value="Genomic_DNA"/>
</dbReference>
<keyword evidence="4" id="KW-0175">Coiled coil</keyword>
<dbReference type="Gene3D" id="3.40.50.300">
    <property type="entry name" value="P-loop containing nucleotide triphosphate hydrolases"/>
    <property type="match status" value="2"/>
</dbReference>
<dbReference type="InterPro" id="IPR003593">
    <property type="entry name" value="AAA+_ATPase"/>
</dbReference>
<name>A0A919X984_9BACI</name>
<comment type="caution">
    <text evidence="6">The sequence shown here is derived from an EMBL/GenBank/DDBJ whole genome shotgun (WGS) entry which is preliminary data.</text>
</comment>
<evidence type="ECO:0000256" key="3">
    <source>
        <dbReference type="ARBA" id="ARBA00022840"/>
    </source>
</evidence>
<dbReference type="InterPro" id="IPR003439">
    <property type="entry name" value="ABC_transporter-like_ATP-bd"/>
</dbReference>
<evidence type="ECO:0000259" key="5">
    <source>
        <dbReference type="PROSITE" id="PS50893"/>
    </source>
</evidence>
<protein>
    <submittedName>
        <fullName evidence="6">ABC transporter ATP-binding protein YfmR</fullName>
    </submittedName>
</protein>
<evidence type="ECO:0000313" key="6">
    <source>
        <dbReference type="EMBL" id="GIO27916.1"/>
    </source>
</evidence>
<gene>
    <name evidence="6" type="primary">yfmR</name>
    <name evidence="6" type="ORF">J43TS3_25270</name>
</gene>
<dbReference type="PANTHER" id="PTHR42855:SF1">
    <property type="entry name" value="ABC TRANSPORTER DOMAIN-CONTAINING PROTEIN"/>
    <property type="match status" value="1"/>
</dbReference>
<dbReference type="InterPro" id="IPR017871">
    <property type="entry name" value="ABC_transporter-like_CS"/>
</dbReference>
<dbReference type="RefSeq" id="WP_212921390.1">
    <property type="nucleotide sequence ID" value="NZ_BORP01000005.1"/>
</dbReference>
<reference evidence="6" key="1">
    <citation type="submission" date="2021-03" db="EMBL/GenBank/DDBJ databases">
        <title>Antimicrobial resistance genes in bacteria isolated from Japanese honey, and their potential for conferring macrolide and lincosamide resistance in the American foulbrood pathogen Paenibacillus larvae.</title>
        <authorList>
            <person name="Okamoto M."/>
            <person name="Kumagai M."/>
            <person name="Kanamori H."/>
            <person name="Takamatsu D."/>
        </authorList>
    </citation>
    <scope>NUCLEOTIDE SEQUENCE</scope>
    <source>
        <strain evidence="6">J43TS3</strain>
    </source>
</reference>
<dbReference type="InterPro" id="IPR032524">
    <property type="entry name" value="ABC_tran_C"/>
</dbReference>
<keyword evidence="1" id="KW-0677">Repeat</keyword>
<sequence>MLTIENLSKSYGDKILFQDITSTITDNERIGLIGVNGTGKSSFLKVIAGIDSPDTGVIQAPKDYQIEYLAQDPDLDPTLSVIDQIYYGDATIMKLMREYEGALQRLQQEPDNAQLQQILLNLQQKMDEEEAWEANTQAKTILTKLGITEFNKRITELSGGQRKRVAIAKALIQPADLLILDEPTNHLDNETVEWLEKYLQTFKGSILLVTHDRYFLNRVTNKIYELDKGSLYVYEGNYEVFLEKKAEREELERSNQQKHANLLKKELAWLRAGVKARTTKQKARIDRVHELKEKNFHTENKNIELQVGSQRLGKNVLELVEVHKSMEGRKLIHNFSHLILPGDRIGIIGPNGTGKTTLLNLMAKRITPDRGEVITGETVKIGYYTQGDEELDGSMRVVDFIKEVAEVIHTKDGDVITAEQMLERFLFTRPEQYNYIRKLSGGERRRLYLLKILMTEPNVLFLDEPTNDLDIQTLTILEAYLDNFPGVVITVSHDRYFLDRVAEKLFVFTGEGNIQLFFGNYSEYYEKYQLTQKQELSKKKAVPITKQSQQKKKLSYMEQKEWNEIEDQITALEEKMNAIEAGIVEAGSDAEKVQSLFADQQRVQAELDAKMERWEELSLLIEELENKG</sequence>
<accession>A0A919X984</accession>
<proteinExistence type="predicted"/>
<keyword evidence="3 6" id="KW-0067">ATP-binding</keyword>
<dbReference type="InterPro" id="IPR027417">
    <property type="entry name" value="P-loop_NTPase"/>
</dbReference>
<evidence type="ECO:0000256" key="2">
    <source>
        <dbReference type="ARBA" id="ARBA00022741"/>
    </source>
</evidence>
<dbReference type="Gene3D" id="1.10.287.380">
    <property type="entry name" value="Valyl-tRNA synthetase, C-terminal domain"/>
    <property type="match status" value="1"/>
</dbReference>
<dbReference type="InterPro" id="IPR037118">
    <property type="entry name" value="Val-tRNA_synth_C_sf"/>
</dbReference>
<dbReference type="Pfam" id="PF00005">
    <property type="entry name" value="ABC_tran"/>
    <property type="match status" value="2"/>
</dbReference>
<dbReference type="Proteomes" id="UP000676917">
    <property type="component" value="Unassembled WGS sequence"/>
</dbReference>
<dbReference type="GO" id="GO:0003677">
    <property type="term" value="F:DNA binding"/>
    <property type="evidence" value="ECO:0007669"/>
    <property type="project" value="InterPro"/>
</dbReference>
<dbReference type="Pfam" id="PF12848">
    <property type="entry name" value="ABC_tran_Xtn"/>
    <property type="match status" value="1"/>
</dbReference>
<dbReference type="PROSITE" id="PS50893">
    <property type="entry name" value="ABC_TRANSPORTER_2"/>
    <property type="match status" value="2"/>
</dbReference>
<dbReference type="SUPFAM" id="SSF52540">
    <property type="entry name" value="P-loop containing nucleoside triphosphate hydrolases"/>
    <property type="match status" value="2"/>
</dbReference>